<dbReference type="Pfam" id="PF13442">
    <property type="entry name" value="Cytochrome_CBB3"/>
    <property type="match status" value="1"/>
</dbReference>
<name>A0A8J3FC97_9BACI</name>
<dbReference type="NCBIfam" id="NF045774">
    <property type="entry name" value="cytochro_C551"/>
    <property type="match status" value="1"/>
</dbReference>
<feature type="signal peptide" evidence="9">
    <location>
        <begin position="1"/>
        <end position="20"/>
    </location>
</feature>
<keyword evidence="12" id="KW-1185">Reference proteome</keyword>
<dbReference type="Gene3D" id="1.10.760.10">
    <property type="entry name" value="Cytochrome c-like domain"/>
    <property type="match status" value="1"/>
</dbReference>
<evidence type="ECO:0000256" key="3">
    <source>
        <dbReference type="ARBA" id="ARBA00022723"/>
    </source>
</evidence>
<dbReference type="PROSITE" id="PS51257">
    <property type="entry name" value="PROKAR_LIPOPROTEIN"/>
    <property type="match status" value="1"/>
</dbReference>
<evidence type="ECO:0000256" key="5">
    <source>
        <dbReference type="ARBA" id="ARBA00023004"/>
    </source>
</evidence>
<proteinExistence type="predicted"/>
<dbReference type="RefSeq" id="WP_229725822.1">
    <property type="nucleotide sequence ID" value="NZ_BMOF01000043.1"/>
</dbReference>
<keyword evidence="1" id="KW-0813">Transport</keyword>
<keyword evidence="4" id="KW-0249">Electron transport</keyword>
<evidence type="ECO:0000256" key="8">
    <source>
        <dbReference type="SAM" id="MobiDB-lite"/>
    </source>
</evidence>
<organism evidence="11 12">
    <name type="scientific">Calditerricola satsumensis</name>
    <dbReference type="NCBI Taxonomy" id="373054"/>
    <lineage>
        <taxon>Bacteria</taxon>
        <taxon>Bacillati</taxon>
        <taxon>Bacillota</taxon>
        <taxon>Bacilli</taxon>
        <taxon>Bacillales</taxon>
        <taxon>Bacillaceae</taxon>
        <taxon>Calditerricola</taxon>
    </lineage>
</organism>
<dbReference type="InterPro" id="IPR009056">
    <property type="entry name" value="Cyt_c-like_dom"/>
</dbReference>
<dbReference type="GO" id="GO:0005506">
    <property type="term" value="F:iron ion binding"/>
    <property type="evidence" value="ECO:0007669"/>
    <property type="project" value="InterPro"/>
</dbReference>
<dbReference type="PIRSF" id="PIRSF000025">
    <property type="entry name" value="Cytc_Bsub_c550"/>
    <property type="match status" value="1"/>
</dbReference>
<feature type="chain" id="PRO_5038490389" description="Cytochrome c domain-containing protein" evidence="9">
    <location>
        <begin position="21"/>
        <end position="130"/>
    </location>
</feature>
<accession>A0A8J3FC97</accession>
<evidence type="ECO:0000259" key="10">
    <source>
        <dbReference type="PROSITE" id="PS51007"/>
    </source>
</evidence>
<evidence type="ECO:0000313" key="12">
    <source>
        <dbReference type="Proteomes" id="UP000637720"/>
    </source>
</evidence>
<dbReference type="AlphaFoldDB" id="A0A8J3FC97"/>
<evidence type="ECO:0000256" key="6">
    <source>
        <dbReference type="PIRSR" id="PIRSR000025-1"/>
    </source>
</evidence>
<dbReference type="InterPro" id="IPR051811">
    <property type="entry name" value="Cytochrome_c550/c551-like"/>
</dbReference>
<reference evidence="11" key="1">
    <citation type="journal article" date="2014" name="Int. J. Syst. Evol. Microbiol.">
        <title>Complete genome sequence of Corynebacterium casei LMG S-19264T (=DSM 44701T), isolated from a smear-ripened cheese.</title>
        <authorList>
            <consortium name="US DOE Joint Genome Institute (JGI-PGF)"/>
            <person name="Walter F."/>
            <person name="Albersmeier A."/>
            <person name="Kalinowski J."/>
            <person name="Ruckert C."/>
        </authorList>
    </citation>
    <scope>NUCLEOTIDE SEQUENCE</scope>
    <source>
        <strain evidence="11">JCM 14719</strain>
    </source>
</reference>
<reference evidence="11" key="2">
    <citation type="submission" date="2020-09" db="EMBL/GenBank/DDBJ databases">
        <authorList>
            <person name="Sun Q."/>
            <person name="Ohkuma M."/>
        </authorList>
    </citation>
    <scope>NUCLEOTIDE SEQUENCE</scope>
    <source>
        <strain evidence="11">JCM 14719</strain>
    </source>
</reference>
<comment type="caution">
    <text evidence="11">The sequence shown here is derived from an EMBL/GenBank/DDBJ whole genome shotgun (WGS) entry which is preliminary data.</text>
</comment>
<dbReference type="PANTHER" id="PTHR37823:SF2">
    <property type="entry name" value="CYTOCHROME C-550"/>
    <property type="match status" value="1"/>
</dbReference>
<protein>
    <recommendedName>
        <fullName evidence="10">Cytochrome c domain-containing protein</fullName>
    </recommendedName>
</protein>
<evidence type="ECO:0000256" key="7">
    <source>
        <dbReference type="PIRSR" id="PIRSR000025-2"/>
    </source>
</evidence>
<evidence type="ECO:0000256" key="9">
    <source>
        <dbReference type="SAM" id="SignalP"/>
    </source>
</evidence>
<dbReference type="SUPFAM" id="SSF46626">
    <property type="entry name" value="Cytochrome c"/>
    <property type="match status" value="1"/>
</dbReference>
<feature type="binding site" description="covalent" evidence="6">
    <location>
        <position position="70"/>
    </location>
    <ligand>
        <name>heme c</name>
        <dbReference type="ChEBI" id="CHEBI:61717"/>
    </ligand>
</feature>
<dbReference type="PROSITE" id="PS51007">
    <property type="entry name" value="CYTC"/>
    <property type="match status" value="1"/>
</dbReference>
<keyword evidence="5 7" id="KW-0408">Iron</keyword>
<dbReference type="EMBL" id="BMOF01000043">
    <property type="protein sequence ID" value="GGK04841.1"/>
    <property type="molecule type" value="Genomic_DNA"/>
</dbReference>
<keyword evidence="2 6" id="KW-0349">Heme</keyword>
<feature type="compositionally biased region" description="Low complexity" evidence="8">
    <location>
        <begin position="37"/>
        <end position="51"/>
    </location>
</feature>
<dbReference type="GO" id="GO:0009055">
    <property type="term" value="F:electron transfer activity"/>
    <property type="evidence" value="ECO:0007669"/>
    <property type="project" value="InterPro"/>
</dbReference>
<dbReference type="GO" id="GO:0020037">
    <property type="term" value="F:heme binding"/>
    <property type="evidence" value="ECO:0007669"/>
    <property type="project" value="InterPro"/>
</dbReference>
<dbReference type="InterPro" id="IPR054782">
    <property type="entry name" value="Cytochro_C551"/>
</dbReference>
<gene>
    <name evidence="11" type="ORF">GCM10007043_18640</name>
</gene>
<feature type="region of interest" description="Disordered" evidence="8">
    <location>
        <begin position="28"/>
        <end position="56"/>
    </location>
</feature>
<evidence type="ECO:0000256" key="4">
    <source>
        <dbReference type="ARBA" id="ARBA00022982"/>
    </source>
</evidence>
<dbReference type="GO" id="GO:0016020">
    <property type="term" value="C:membrane"/>
    <property type="evidence" value="ECO:0007669"/>
    <property type="project" value="InterPro"/>
</dbReference>
<evidence type="ECO:0000256" key="1">
    <source>
        <dbReference type="ARBA" id="ARBA00022448"/>
    </source>
</evidence>
<sequence>MKNLLSYWRPALVAAAIALALTGCGGAKEDNQGTQGGQTEQGQQQGGQAQQPSGDGYDVAKAEALYKQNCAACHGGNLEGAVGPNLQTVGSRLSKDEILNILQNGKGTMPGGLVKGEDAETLAAWLADKK</sequence>
<dbReference type="InterPro" id="IPR036909">
    <property type="entry name" value="Cyt_c-like_dom_sf"/>
</dbReference>
<evidence type="ECO:0000313" key="11">
    <source>
        <dbReference type="EMBL" id="GGK04841.1"/>
    </source>
</evidence>
<keyword evidence="9" id="KW-0732">Signal</keyword>
<evidence type="ECO:0000256" key="2">
    <source>
        <dbReference type="ARBA" id="ARBA00022617"/>
    </source>
</evidence>
<feature type="binding site" description="covalent" evidence="6">
    <location>
        <position position="73"/>
    </location>
    <ligand>
        <name>heme c</name>
        <dbReference type="ChEBI" id="CHEBI:61717"/>
    </ligand>
</feature>
<feature type="domain" description="Cytochrome c" evidence="10">
    <location>
        <begin position="57"/>
        <end position="130"/>
    </location>
</feature>
<keyword evidence="3 7" id="KW-0479">Metal-binding</keyword>
<dbReference type="PANTHER" id="PTHR37823">
    <property type="entry name" value="CYTOCHROME C-553-LIKE"/>
    <property type="match status" value="1"/>
</dbReference>
<feature type="binding site" description="axial binding residue" evidence="7">
    <location>
        <position position="74"/>
    </location>
    <ligand>
        <name>heme c</name>
        <dbReference type="ChEBI" id="CHEBI:61717"/>
    </ligand>
    <ligandPart>
        <name>Fe</name>
        <dbReference type="ChEBI" id="CHEBI:18248"/>
    </ligandPart>
</feature>
<feature type="binding site" description="axial binding residue" evidence="7">
    <location>
        <position position="109"/>
    </location>
    <ligand>
        <name>heme c</name>
        <dbReference type="ChEBI" id="CHEBI:61717"/>
    </ligand>
    <ligandPart>
        <name>Fe</name>
        <dbReference type="ChEBI" id="CHEBI:18248"/>
    </ligandPart>
</feature>
<comment type="PTM">
    <text evidence="6">Binds 1 heme c group covalently per subunit.</text>
</comment>
<dbReference type="InterPro" id="IPR012218">
    <property type="entry name" value="Cyt_c_BACSU-c550-type"/>
</dbReference>
<dbReference type="Proteomes" id="UP000637720">
    <property type="component" value="Unassembled WGS sequence"/>
</dbReference>